<reference evidence="7 8" key="1">
    <citation type="submission" date="2011-07" db="EMBL/GenBank/DDBJ databases">
        <authorList>
            <person name="Coyne R."/>
            <person name="Brami D."/>
            <person name="Johnson J."/>
            <person name="Hostetler J."/>
            <person name="Hannick L."/>
            <person name="Clark T."/>
            <person name="Cassidy-Hanley D."/>
            <person name="Inman J."/>
        </authorList>
    </citation>
    <scope>NUCLEOTIDE SEQUENCE [LARGE SCALE GENOMIC DNA]</scope>
    <source>
        <strain evidence="7 8">G5</strain>
    </source>
</reference>
<dbReference type="RefSeq" id="XP_004030300.1">
    <property type="nucleotide sequence ID" value="XM_004030252.1"/>
</dbReference>
<dbReference type="GO" id="GO:0003735">
    <property type="term" value="F:structural constituent of ribosome"/>
    <property type="evidence" value="ECO:0007669"/>
    <property type="project" value="InterPro"/>
</dbReference>
<keyword evidence="8" id="KW-1185">Reference proteome</keyword>
<evidence type="ECO:0000256" key="5">
    <source>
        <dbReference type="ARBA" id="ARBA00023274"/>
    </source>
</evidence>
<dbReference type="FunFam" id="3.90.930.12:FF:000004">
    <property type="entry name" value="60S ribosomal protein L9"/>
    <property type="match status" value="1"/>
</dbReference>
<evidence type="ECO:0000256" key="1">
    <source>
        <dbReference type="ARBA" id="ARBA00009356"/>
    </source>
</evidence>
<dbReference type="InterPro" id="IPR000702">
    <property type="entry name" value="Ribosomal_uL6-like"/>
</dbReference>
<dbReference type="AlphaFoldDB" id="G0R0C7"/>
<dbReference type="SUPFAM" id="SSF56053">
    <property type="entry name" value="Ribosomal protein L6"/>
    <property type="match status" value="2"/>
</dbReference>
<evidence type="ECO:0000259" key="6">
    <source>
        <dbReference type="Pfam" id="PF00347"/>
    </source>
</evidence>
<dbReference type="InterPro" id="IPR002359">
    <property type="entry name" value="Ribosomal_uL6_CS2"/>
</dbReference>
<feature type="domain" description="Large ribosomal subunit protein uL6 alpha-beta" evidence="6">
    <location>
        <begin position="12"/>
        <end position="85"/>
    </location>
</feature>
<dbReference type="eggNOG" id="KOG3255">
    <property type="taxonomic scope" value="Eukaryota"/>
</dbReference>
<dbReference type="OMA" id="YAHFPMK"/>
<dbReference type="Pfam" id="PF00347">
    <property type="entry name" value="Ribosomal_L6"/>
    <property type="match status" value="2"/>
</dbReference>
<dbReference type="FunCoup" id="G0R0C7">
    <property type="interactions" value="377"/>
</dbReference>
<keyword evidence="3" id="KW-0694">RNA-binding</keyword>
<evidence type="ECO:0000313" key="8">
    <source>
        <dbReference type="Proteomes" id="UP000008983"/>
    </source>
</evidence>
<feature type="domain" description="Large ribosomal subunit protein uL6 alpha-beta" evidence="6">
    <location>
        <begin position="109"/>
        <end position="176"/>
    </location>
</feature>
<gene>
    <name evidence="7" type="ORF">IMG5_163540</name>
</gene>
<accession>G0R0C7</accession>
<dbReference type="PROSITE" id="PS00700">
    <property type="entry name" value="RIBOSOMAL_L6_2"/>
    <property type="match status" value="1"/>
</dbReference>
<organism evidence="7 8">
    <name type="scientific">Ichthyophthirius multifiliis</name>
    <name type="common">White spot disease agent</name>
    <name type="synonym">Ich</name>
    <dbReference type="NCBI Taxonomy" id="5932"/>
    <lineage>
        <taxon>Eukaryota</taxon>
        <taxon>Sar</taxon>
        <taxon>Alveolata</taxon>
        <taxon>Ciliophora</taxon>
        <taxon>Intramacronucleata</taxon>
        <taxon>Oligohymenophorea</taxon>
        <taxon>Hymenostomatida</taxon>
        <taxon>Ophryoglenina</taxon>
        <taxon>Ichthyophthirius</taxon>
    </lineage>
</organism>
<keyword evidence="5" id="KW-0687">Ribonucleoprotein</keyword>
<dbReference type="Proteomes" id="UP000008983">
    <property type="component" value="Unassembled WGS sequence"/>
</dbReference>
<name>G0R0C7_ICHMU</name>
<keyword evidence="4 7" id="KW-0689">Ribosomal protein</keyword>
<dbReference type="Gene3D" id="3.90.930.12">
    <property type="entry name" value="Ribosomal protein L6, alpha-beta domain"/>
    <property type="match status" value="2"/>
</dbReference>
<comment type="similarity">
    <text evidence="1">Belongs to the universal ribosomal protein uL6 family.</text>
</comment>
<dbReference type="PANTHER" id="PTHR11655:SF16">
    <property type="entry name" value="60S RIBOSOMAL PROTEIN L9"/>
    <property type="match status" value="1"/>
</dbReference>
<dbReference type="STRING" id="857967.G0R0C7"/>
<dbReference type="FunFam" id="3.90.930.12:FF:000008">
    <property type="entry name" value="50S ribosomal protein L6"/>
    <property type="match status" value="1"/>
</dbReference>
<dbReference type="GO" id="GO:0022625">
    <property type="term" value="C:cytosolic large ribosomal subunit"/>
    <property type="evidence" value="ECO:0007669"/>
    <property type="project" value="TreeGrafter"/>
</dbReference>
<dbReference type="InterPro" id="IPR020040">
    <property type="entry name" value="Ribosomal_uL6_a/b-dom"/>
</dbReference>
<dbReference type="GeneID" id="14905159"/>
<evidence type="ECO:0000256" key="2">
    <source>
        <dbReference type="ARBA" id="ARBA00022730"/>
    </source>
</evidence>
<proteinExistence type="inferred from homology"/>
<evidence type="ECO:0000256" key="3">
    <source>
        <dbReference type="ARBA" id="ARBA00022884"/>
    </source>
</evidence>
<dbReference type="InParanoid" id="G0R0C7"/>
<dbReference type="InterPro" id="IPR036789">
    <property type="entry name" value="Ribosomal_uL6-like_a/b-dom_sf"/>
</dbReference>
<dbReference type="PANTHER" id="PTHR11655">
    <property type="entry name" value="60S/50S RIBOSOMAL PROTEIN L6/L9"/>
    <property type="match status" value="1"/>
</dbReference>
<dbReference type="EMBL" id="GL984187">
    <property type="protein sequence ID" value="EGR29064.1"/>
    <property type="molecule type" value="Genomic_DNA"/>
</dbReference>
<dbReference type="GO" id="GO:0002181">
    <property type="term" value="P:cytoplasmic translation"/>
    <property type="evidence" value="ECO:0007669"/>
    <property type="project" value="TreeGrafter"/>
</dbReference>
<dbReference type="PIRSF" id="PIRSF002162">
    <property type="entry name" value="Ribosomal_L6"/>
    <property type="match status" value="1"/>
</dbReference>
<dbReference type="OrthoDB" id="291967at2759"/>
<protein>
    <submittedName>
        <fullName evidence="7">Ribosomal protein, putative</fullName>
    </submittedName>
</protein>
<evidence type="ECO:0000256" key="4">
    <source>
        <dbReference type="ARBA" id="ARBA00022980"/>
    </source>
</evidence>
<dbReference type="GO" id="GO:0019843">
    <property type="term" value="F:rRNA binding"/>
    <property type="evidence" value="ECO:0007669"/>
    <property type="project" value="UniProtKB-KW"/>
</dbReference>
<evidence type="ECO:0000313" key="7">
    <source>
        <dbReference type="EMBL" id="EGR29064.1"/>
    </source>
</evidence>
<sequence length="188" mass="21287">MRYLLTETEVQIPNGVTVTAAARVVTVKGPLGSLKRSFKHASISILKPKDSKLKLQIWQAQRKQRACLTAIASQIKNMIRGVTEGYKFKMKLAYAHFPIQDFVAKDGKSIEIKHFLGEKRVRRIDALEGVQIIKKEEEKNTLTFTGIDLNNVSQTCALIHQSCLVKNKDIRQFLDGIYVSDKRMALND</sequence>
<keyword evidence="2" id="KW-0699">rRNA-binding</keyword>